<proteinExistence type="predicted"/>
<dbReference type="SMART" id="SM00671">
    <property type="entry name" value="SEL1"/>
    <property type="match status" value="4"/>
</dbReference>
<dbReference type="SUPFAM" id="SSF48452">
    <property type="entry name" value="TPR-like"/>
    <property type="match status" value="1"/>
</dbReference>
<dbReference type="Proteomes" id="UP000030146">
    <property type="component" value="Unassembled WGS sequence"/>
</dbReference>
<dbReference type="SMART" id="SM00028">
    <property type="entry name" value="TPR"/>
    <property type="match status" value="5"/>
</dbReference>
<reference evidence="4 5" key="1">
    <citation type="submission" date="2014-08" db="EMBL/GenBank/DDBJ databases">
        <title>Porphyromonas gulae strain:COT-052_OH3439 Genome sequencing.</title>
        <authorList>
            <person name="Wallis C."/>
            <person name="Deusch O."/>
            <person name="O'Flynn C."/>
            <person name="Davis I."/>
            <person name="Jospin G."/>
            <person name="Darling A.E."/>
            <person name="Coil D.A."/>
            <person name="Alexiev A."/>
            <person name="Horsfall A."/>
            <person name="Kirkwood N."/>
            <person name="Harris S."/>
            <person name="Eisen J.A."/>
        </authorList>
    </citation>
    <scope>NUCLEOTIDE SEQUENCE [LARGE SCALE GENOMIC DNA]</scope>
    <source>
        <strain evidence="5">COT-052 OH3439</strain>
    </source>
</reference>
<sequence>MMLFVLLSASKCDNKPTKSAKEEAAELYNKGLELDMSGNYRQAFMFYSQSIEKDSTSSDAFTNRGVVRFFLEDTLGAISDYEKASSVDKTKPTPLNNLGMIYASQQQYDKAQEFFERAIAVDSSYAETYYNYGVLLYETKSFEKSIQMFERFAASEESIAQRLRNQNLYDDLMPIYYANLANSLFYLGLCHKNIGNADKAVYYLKQAADNGVEYVVDSLKTITQKLVVE</sequence>
<dbReference type="AlphaFoldDB" id="A0A0A2FB74"/>
<evidence type="ECO:0000256" key="3">
    <source>
        <dbReference type="PROSITE-ProRule" id="PRU00339"/>
    </source>
</evidence>
<dbReference type="Pfam" id="PF13424">
    <property type="entry name" value="TPR_12"/>
    <property type="match status" value="1"/>
</dbReference>
<dbReference type="PANTHER" id="PTHR44858">
    <property type="entry name" value="TETRATRICOPEPTIDE REPEAT PROTEIN 6"/>
    <property type="match status" value="1"/>
</dbReference>
<protein>
    <recommendedName>
        <fullName evidence="6">Tetratricopeptide repeat protein</fullName>
    </recommendedName>
</protein>
<keyword evidence="2 3" id="KW-0802">TPR repeat</keyword>
<keyword evidence="1" id="KW-0677">Repeat</keyword>
<dbReference type="InterPro" id="IPR006597">
    <property type="entry name" value="Sel1-like"/>
</dbReference>
<dbReference type="PROSITE" id="PS50005">
    <property type="entry name" value="TPR"/>
    <property type="match status" value="2"/>
</dbReference>
<evidence type="ECO:0000313" key="5">
    <source>
        <dbReference type="Proteomes" id="UP000030146"/>
    </source>
</evidence>
<keyword evidence="5" id="KW-1185">Reference proteome</keyword>
<feature type="repeat" description="TPR" evidence="3">
    <location>
        <begin position="92"/>
        <end position="125"/>
    </location>
</feature>
<organism evidence="4 5">
    <name type="scientific">Porphyromonas gulae</name>
    <dbReference type="NCBI Taxonomy" id="111105"/>
    <lineage>
        <taxon>Bacteria</taxon>
        <taxon>Pseudomonadati</taxon>
        <taxon>Bacteroidota</taxon>
        <taxon>Bacteroidia</taxon>
        <taxon>Bacteroidales</taxon>
        <taxon>Porphyromonadaceae</taxon>
        <taxon>Porphyromonas</taxon>
    </lineage>
</organism>
<gene>
    <name evidence="4" type="ORF">HR15_09295</name>
</gene>
<comment type="caution">
    <text evidence="4">The sequence shown here is derived from an EMBL/GenBank/DDBJ whole genome shotgun (WGS) entry which is preliminary data.</text>
</comment>
<dbReference type="RefSeq" id="WP_039425943.1">
    <property type="nucleotide sequence ID" value="NZ_JRAJ01000018.1"/>
</dbReference>
<evidence type="ECO:0000256" key="2">
    <source>
        <dbReference type="ARBA" id="ARBA00022803"/>
    </source>
</evidence>
<name>A0A0A2FB74_9PORP</name>
<evidence type="ECO:0000313" key="4">
    <source>
        <dbReference type="EMBL" id="KGN85669.1"/>
    </source>
</evidence>
<accession>A0A0A2FB74</accession>
<feature type="repeat" description="TPR" evidence="3">
    <location>
        <begin position="126"/>
        <end position="159"/>
    </location>
</feature>
<evidence type="ECO:0000256" key="1">
    <source>
        <dbReference type="ARBA" id="ARBA00022737"/>
    </source>
</evidence>
<dbReference type="PANTHER" id="PTHR44858:SF1">
    <property type="entry name" value="UDP-N-ACETYLGLUCOSAMINE--PEPTIDE N-ACETYLGLUCOSAMINYLTRANSFERASE SPINDLY-RELATED"/>
    <property type="match status" value="1"/>
</dbReference>
<dbReference type="Pfam" id="PF13174">
    <property type="entry name" value="TPR_6"/>
    <property type="match status" value="1"/>
</dbReference>
<dbReference type="Pfam" id="PF08238">
    <property type="entry name" value="Sel1"/>
    <property type="match status" value="1"/>
</dbReference>
<dbReference type="EMBL" id="JRAK01000123">
    <property type="protein sequence ID" value="KGN85669.1"/>
    <property type="molecule type" value="Genomic_DNA"/>
</dbReference>
<dbReference type="InterPro" id="IPR050498">
    <property type="entry name" value="Ycf3"/>
</dbReference>
<dbReference type="InterPro" id="IPR011990">
    <property type="entry name" value="TPR-like_helical_dom_sf"/>
</dbReference>
<evidence type="ECO:0008006" key="6">
    <source>
        <dbReference type="Google" id="ProtNLM"/>
    </source>
</evidence>
<dbReference type="Gene3D" id="1.25.40.10">
    <property type="entry name" value="Tetratricopeptide repeat domain"/>
    <property type="match status" value="1"/>
</dbReference>
<dbReference type="InterPro" id="IPR019734">
    <property type="entry name" value="TPR_rpt"/>
</dbReference>